<reference evidence="6" key="1">
    <citation type="journal article" date="2022" name="Cell">
        <title>Design, construction, and in vivo augmentation of a complex gut microbiome.</title>
        <authorList>
            <person name="Cheng A.G."/>
            <person name="Ho P.Y."/>
            <person name="Aranda-Diaz A."/>
            <person name="Jain S."/>
            <person name="Yu F.B."/>
            <person name="Meng X."/>
            <person name="Wang M."/>
            <person name="Iakiviak M."/>
            <person name="Nagashima K."/>
            <person name="Zhao A."/>
            <person name="Murugkar P."/>
            <person name="Patil A."/>
            <person name="Atabakhsh K."/>
            <person name="Weakley A."/>
            <person name="Yan J."/>
            <person name="Brumbaugh A.R."/>
            <person name="Higginbottom S."/>
            <person name="Dimas A."/>
            <person name="Shiver A.L."/>
            <person name="Deutschbauer A."/>
            <person name="Neff N."/>
            <person name="Sonnenburg J.L."/>
            <person name="Huang K.C."/>
            <person name="Fischbach M.A."/>
        </authorList>
    </citation>
    <scope>NUCLEOTIDE SEQUENCE</scope>
    <source>
        <strain evidence="6">DSM 19829</strain>
    </source>
</reference>
<evidence type="ECO:0000256" key="2">
    <source>
        <dbReference type="ARBA" id="ARBA00007639"/>
    </source>
</evidence>
<accession>A0ABY5VCB4</accession>
<evidence type="ECO:0000313" key="7">
    <source>
        <dbReference type="Proteomes" id="UP001060164"/>
    </source>
</evidence>
<protein>
    <submittedName>
        <fullName evidence="6">Substrate-binding domain-containing protein</fullName>
    </submittedName>
</protein>
<evidence type="ECO:0000256" key="4">
    <source>
        <dbReference type="SAM" id="SignalP"/>
    </source>
</evidence>
<gene>
    <name evidence="6" type="ORF">NQ502_12560</name>
</gene>
<dbReference type="EMBL" id="CP102290">
    <property type="protein sequence ID" value="UWP58209.1"/>
    <property type="molecule type" value="Genomic_DNA"/>
</dbReference>
<dbReference type="Gene3D" id="3.40.50.2300">
    <property type="match status" value="2"/>
</dbReference>
<dbReference type="RefSeq" id="WP_028529268.1">
    <property type="nucleotide sequence ID" value="NZ_CABLBR010000021.1"/>
</dbReference>
<dbReference type="Proteomes" id="UP001060164">
    <property type="component" value="Chromosome"/>
</dbReference>
<dbReference type="InterPro" id="IPR028082">
    <property type="entry name" value="Peripla_BP_I"/>
</dbReference>
<sequence>MLKKSMVLVMVAMITLGFAAGYGTAKVSAKSGQEPHKQTVALLMAQRDEWLSEFEDAAVKAAADKGYDLKCYDAGDNNEKQLDCVRMACENGAEVLIVNLTRNELANEIVSAAGDMKVVFVNRMPQDISLLNENVVYVGSDERESGYYQGAALADHFKRLGKTQVRYLMVQGTGGMEHTRQRSEGALKALADQGIRTVEAAKAQECGFSRQTAQEKMTAVLQNTKDIDCIIANNDAMALGTIQAMENLDISPESIPVVGIDLLADAREAIASGKMLMSVLQDVDGQAQTAVETAINLENNRKFNEGIDRELDDTGISPYIIWIPFEPVDKENIAEFQS</sequence>
<feature type="domain" description="Periplasmic binding protein" evidence="5">
    <location>
        <begin position="45"/>
        <end position="299"/>
    </location>
</feature>
<dbReference type="PANTHER" id="PTHR46847">
    <property type="entry name" value="D-ALLOSE-BINDING PERIPLASMIC PROTEIN-RELATED"/>
    <property type="match status" value="1"/>
</dbReference>
<comment type="subcellular location">
    <subcellularLocation>
        <location evidence="1">Cell envelope</location>
    </subcellularLocation>
</comment>
<dbReference type="SUPFAM" id="SSF53822">
    <property type="entry name" value="Periplasmic binding protein-like I"/>
    <property type="match status" value="1"/>
</dbReference>
<evidence type="ECO:0000313" key="6">
    <source>
        <dbReference type="EMBL" id="UWP58209.1"/>
    </source>
</evidence>
<evidence type="ECO:0000256" key="3">
    <source>
        <dbReference type="ARBA" id="ARBA00022729"/>
    </source>
</evidence>
<organism evidence="6 7">
    <name type="scientific">Ruminococcus gauvreauii</name>
    <dbReference type="NCBI Taxonomy" id="438033"/>
    <lineage>
        <taxon>Bacteria</taxon>
        <taxon>Bacillati</taxon>
        <taxon>Bacillota</taxon>
        <taxon>Clostridia</taxon>
        <taxon>Eubacteriales</taxon>
        <taxon>Oscillospiraceae</taxon>
        <taxon>Ruminococcus</taxon>
    </lineage>
</organism>
<keyword evidence="3 4" id="KW-0732">Signal</keyword>
<keyword evidence="7" id="KW-1185">Reference proteome</keyword>
<dbReference type="InterPro" id="IPR025997">
    <property type="entry name" value="SBP_2_dom"/>
</dbReference>
<dbReference type="PANTHER" id="PTHR46847:SF1">
    <property type="entry name" value="D-ALLOSE-BINDING PERIPLASMIC PROTEIN-RELATED"/>
    <property type="match status" value="1"/>
</dbReference>
<name>A0ABY5VCB4_9FIRM</name>
<comment type="similarity">
    <text evidence="2">Belongs to the bacterial solute-binding protein 2 family.</text>
</comment>
<proteinExistence type="inferred from homology"/>
<evidence type="ECO:0000259" key="5">
    <source>
        <dbReference type="Pfam" id="PF13407"/>
    </source>
</evidence>
<dbReference type="Pfam" id="PF13407">
    <property type="entry name" value="Peripla_BP_4"/>
    <property type="match status" value="1"/>
</dbReference>
<evidence type="ECO:0000256" key="1">
    <source>
        <dbReference type="ARBA" id="ARBA00004196"/>
    </source>
</evidence>
<feature type="chain" id="PRO_5047233731" evidence="4">
    <location>
        <begin position="20"/>
        <end position="338"/>
    </location>
</feature>
<feature type="signal peptide" evidence="4">
    <location>
        <begin position="1"/>
        <end position="19"/>
    </location>
</feature>